<dbReference type="SMART" id="SM00369">
    <property type="entry name" value="LRR_TYP"/>
    <property type="match status" value="14"/>
</dbReference>
<dbReference type="Proteomes" id="UP001217089">
    <property type="component" value="Unassembled WGS sequence"/>
</dbReference>
<organism evidence="8 9">
    <name type="scientific">Tegillarca granosa</name>
    <name type="common">Malaysian cockle</name>
    <name type="synonym">Anadara granosa</name>
    <dbReference type="NCBI Taxonomy" id="220873"/>
    <lineage>
        <taxon>Eukaryota</taxon>
        <taxon>Metazoa</taxon>
        <taxon>Spiralia</taxon>
        <taxon>Lophotrochozoa</taxon>
        <taxon>Mollusca</taxon>
        <taxon>Bivalvia</taxon>
        <taxon>Autobranchia</taxon>
        <taxon>Pteriomorphia</taxon>
        <taxon>Arcoida</taxon>
        <taxon>Arcoidea</taxon>
        <taxon>Arcidae</taxon>
        <taxon>Tegillarca</taxon>
    </lineage>
</organism>
<evidence type="ECO:0000256" key="3">
    <source>
        <dbReference type="ARBA" id="ARBA00022737"/>
    </source>
</evidence>
<feature type="signal peptide" evidence="5">
    <location>
        <begin position="1"/>
        <end position="24"/>
    </location>
</feature>
<reference evidence="8 9" key="1">
    <citation type="submission" date="2022-12" db="EMBL/GenBank/DDBJ databases">
        <title>Chromosome-level genome of Tegillarca granosa.</title>
        <authorList>
            <person name="Kim J."/>
        </authorList>
    </citation>
    <scope>NUCLEOTIDE SEQUENCE [LARGE SCALE GENOMIC DNA]</scope>
    <source>
        <strain evidence="8">Teg-2019</strain>
        <tissue evidence="8">Adductor muscle</tissue>
    </source>
</reference>
<evidence type="ECO:0000256" key="4">
    <source>
        <dbReference type="ARBA" id="ARBA00023180"/>
    </source>
</evidence>
<dbReference type="SMART" id="SM00365">
    <property type="entry name" value="LRR_SD22"/>
    <property type="match status" value="4"/>
</dbReference>
<evidence type="ECO:0000256" key="5">
    <source>
        <dbReference type="SAM" id="SignalP"/>
    </source>
</evidence>
<feature type="domain" description="LRRCT" evidence="7">
    <location>
        <begin position="352"/>
        <end position="407"/>
    </location>
</feature>
<dbReference type="InterPro" id="IPR001611">
    <property type="entry name" value="Leu-rich_rpt"/>
</dbReference>
<dbReference type="SMART" id="SM00082">
    <property type="entry name" value="LRRCT"/>
    <property type="match status" value="2"/>
</dbReference>
<dbReference type="InterPro" id="IPR032675">
    <property type="entry name" value="LRR_dom_sf"/>
</dbReference>
<feature type="domain" description="LRRCT" evidence="7">
    <location>
        <begin position="715"/>
        <end position="768"/>
    </location>
</feature>
<evidence type="ECO:0000313" key="9">
    <source>
        <dbReference type="Proteomes" id="UP001217089"/>
    </source>
</evidence>
<dbReference type="PIRSF" id="PIRSF037595">
    <property type="entry name" value="Toll-like_receptor"/>
    <property type="match status" value="1"/>
</dbReference>
<dbReference type="InterPro" id="IPR000483">
    <property type="entry name" value="Cys-rich_flank_reg_C"/>
</dbReference>
<dbReference type="SUPFAM" id="SSF52058">
    <property type="entry name" value="L domain-like"/>
    <property type="match status" value="2"/>
</dbReference>
<gene>
    <name evidence="8" type="ORF">KUTeg_000004</name>
</gene>
<dbReference type="Gene3D" id="3.80.10.10">
    <property type="entry name" value="Ribonuclease Inhibitor"/>
    <property type="match status" value="7"/>
</dbReference>
<keyword evidence="2 5" id="KW-0732">Signal</keyword>
<evidence type="ECO:0000313" key="8">
    <source>
        <dbReference type="EMBL" id="KAJ8322444.1"/>
    </source>
</evidence>
<keyword evidence="4" id="KW-0325">Glycoprotein</keyword>
<dbReference type="InterPro" id="IPR003591">
    <property type="entry name" value="Leu-rich_rpt_typical-subtyp"/>
</dbReference>
<keyword evidence="9" id="KW-1185">Reference proteome</keyword>
<dbReference type="PANTHER" id="PTHR45712">
    <property type="entry name" value="AGAP008170-PA"/>
    <property type="match status" value="1"/>
</dbReference>
<evidence type="ECO:0000256" key="2">
    <source>
        <dbReference type="ARBA" id="ARBA00022729"/>
    </source>
</evidence>
<dbReference type="PROSITE" id="PS51450">
    <property type="entry name" value="LRR"/>
    <property type="match status" value="2"/>
</dbReference>
<accession>A0ABQ9FYZ7</accession>
<dbReference type="InterPro" id="IPR050333">
    <property type="entry name" value="SLRP"/>
</dbReference>
<name>A0ABQ9FYZ7_TEGGR</name>
<dbReference type="SMART" id="SM00013">
    <property type="entry name" value="LRRNT"/>
    <property type="match status" value="1"/>
</dbReference>
<proteinExistence type="predicted"/>
<dbReference type="InterPro" id="IPR000372">
    <property type="entry name" value="LRRNT"/>
</dbReference>
<sequence length="768" mass="86621">MSPTSMHYLSRIGVLATLTAFSLACPHICDCDSHGFVNCTTRNLTEVPNGIPPGTIFLDLSFNRISSLNVSNFHHLVNVSSIDLSQNPISDDKIQDGAFELPKLYLLDLSNTRITRIWKGLLSRSLQKLYVYQCNVETIEPDSFSDTPLLDSLYLNQNMISVLPSGLFDELHYLQTIQISVNQFTDDGIPHGIFSKLQNLTYLSVGFNRLTKWIPNLPTSLGFLGYGGNYIKSIPAFVFQSLKNLHSLDITEGQLSHIEDQAFIGLNNLKYLMLSKNNISTTLTEKTFSGLSSLERLSLDFNKISNVTPGALLVMKSMQWLSMDNNLITTLQPEALNSKITPDLFEIDLNGNPWYCDCHLRWLKERSDNYNLTYIVNNPMIMACAGPDNMYAQENFVFVTTTDFRNELTDVPKDIPLNTTDLDLSINSLTKININDLKHLVNLTAISLSENNLNDNSIQQGALDLPLLDTVDLSFTGMTSIPQVLPKTLKTLYFIQNNMYSMPGDSFERTPLLEYVDLSNNKLSAIAGGLFRSLKNLSSVYIAFNQLTNDGIPNDTFVSNEKMQILGLRFNMLKYILPNLPSSLEHLDYVGNKIKTIPSYAFKSLPNLQTLELWNGEVTTLEDHAFSGMPKLEILDMMQDKVTTNITNTTFSGLVCLKTLYFDLNHVSHIDPYAFQTFESISSLWLSGNNLSRADPLVFDSKFMPHLSELYIDFNPWYCDCHLRWLKELSEKPKTFVVQDPHLVVCDGPPSLKGKAWDEIKSSDFVCK</sequence>
<feature type="chain" id="PRO_5046732306" evidence="5">
    <location>
        <begin position="25"/>
        <end position="768"/>
    </location>
</feature>
<dbReference type="InterPro" id="IPR017241">
    <property type="entry name" value="Toll-like_receptor"/>
</dbReference>
<evidence type="ECO:0000259" key="7">
    <source>
        <dbReference type="SMART" id="SM00082"/>
    </source>
</evidence>
<protein>
    <submittedName>
        <fullName evidence="8">Uncharacterized protein</fullName>
    </submittedName>
</protein>
<keyword evidence="3" id="KW-0677">Repeat</keyword>
<feature type="domain" description="LRRNT" evidence="6">
    <location>
        <begin position="24"/>
        <end position="57"/>
    </location>
</feature>
<dbReference type="Pfam" id="PF13855">
    <property type="entry name" value="LRR_8"/>
    <property type="match status" value="5"/>
</dbReference>
<evidence type="ECO:0000256" key="1">
    <source>
        <dbReference type="ARBA" id="ARBA00022614"/>
    </source>
</evidence>
<comment type="caution">
    <text evidence="8">The sequence shown here is derived from an EMBL/GenBank/DDBJ whole genome shotgun (WGS) entry which is preliminary data.</text>
</comment>
<dbReference type="EMBL" id="JARBDR010000002">
    <property type="protein sequence ID" value="KAJ8322444.1"/>
    <property type="molecule type" value="Genomic_DNA"/>
</dbReference>
<dbReference type="PANTHER" id="PTHR45712:SF22">
    <property type="entry name" value="INSULIN-LIKE GROWTH FACTOR-BINDING PROTEIN COMPLEX ACID LABILE SUBUNIT"/>
    <property type="match status" value="1"/>
</dbReference>
<keyword evidence="1" id="KW-0433">Leucine-rich repeat</keyword>
<evidence type="ECO:0000259" key="6">
    <source>
        <dbReference type="SMART" id="SM00013"/>
    </source>
</evidence>